<evidence type="ECO:0000256" key="4">
    <source>
        <dbReference type="ARBA" id="ARBA00022692"/>
    </source>
</evidence>
<keyword evidence="3 7" id="KW-1134">Transmembrane beta strand</keyword>
<dbReference type="Gene3D" id="2.60.40.1120">
    <property type="entry name" value="Carboxypeptidase-like, regulatory domain"/>
    <property type="match status" value="1"/>
</dbReference>
<reference evidence="10" key="2">
    <citation type="journal article" date="2021" name="PeerJ">
        <title>Extensive microbial diversity within the chicken gut microbiome revealed by metagenomics and culture.</title>
        <authorList>
            <person name="Gilroy R."/>
            <person name="Ravi A."/>
            <person name="Getino M."/>
            <person name="Pursley I."/>
            <person name="Horton D.L."/>
            <person name="Alikhan N.F."/>
            <person name="Baker D."/>
            <person name="Gharbi K."/>
            <person name="Hall N."/>
            <person name="Watson M."/>
            <person name="Adriaenssens E.M."/>
            <person name="Foster-Nyarko E."/>
            <person name="Jarju S."/>
            <person name="Secka A."/>
            <person name="Antonio M."/>
            <person name="Oren A."/>
            <person name="Chaudhuri R.R."/>
            <person name="La Ragione R."/>
            <person name="Hildebrand F."/>
            <person name="Pallen M.J."/>
        </authorList>
    </citation>
    <scope>NUCLEOTIDE SEQUENCE</scope>
    <source>
        <strain evidence="10">ChiHecec2B26-709</strain>
    </source>
</reference>
<organism evidence="10 11">
    <name type="scientific">Candidatus Cryptobacteroides merdipullorum</name>
    <dbReference type="NCBI Taxonomy" id="2840771"/>
    <lineage>
        <taxon>Bacteria</taxon>
        <taxon>Pseudomonadati</taxon>
        <taxon>Bacteroidota</taxon>
        <taxon>Bacteroidia</taxon>
        <taxon>Bacteroidales</taxon>
        <taxon>Candidatus Cryptobacteroides</taxon>
    </lineage>
</organism>
<evidence type="ECO:0000256" key="3">
    <source>
        <dbReference type="ARBA" id="ARBA00022452"/>
    </source>
</evidence>
<sequence>MKSKIRVLHALTITVLALMAFCDLSHAQNITAAGKVTDASGEPVVGASIIERSSETATITDLDGLFSLNVPQGSELEISCIGYSTVHAQAAANMNIALEEDKLLLEEAVAVGYGTMKKKDITGAMVSVSSDEITSTPSNNAIEALQGKAAGVVISTAAIRPGSVGTITIRGTNSIAADSSPLFVIDGIIGQSVDLDMINPQDIESIEILKDASATAIYGARGGNGVVLVTTKRGDSGKVTLNYSGTVTLDKIYDKVPSMTAAEAIDWRRWGYYYAGLGPRADEPTLATDRSLFTYYGPDETAWANILRGWDLTWDQWNSMSEADRADWSVTHKWDGSKVATTDWTQFSDRIGVTQEHSLSASGGNENFNGYVSFGYLDQQGVNLGQDYERYTIRASFDAKPVKWFRMGGAVNTRYSVQELAINNSDYLHSKARRIFTYALPYDENGNIIDFPGGDYTRITTIVGELGNSATSNQSYQISASIYGELDFGQIWEPLKGLTFRTNFGPQFSLYQHNMYQSAQSVNKKYEGTDYVESQGRKRFSWLIDNILSYSREFGDHSFNATLLQEAWAREDLMMYNMNGTGVALGMTQTWWGLNTSTVGTLNTTKDALYFNDLTESQMASYMARLNYSWKNRYIATVSYRYDGASQLGEGHKWAGFPSVALGWRLDQENFLKDVSWIDQLKLRVGWGMTGNYSVGVYSTKPTMDTVTNVHKGEGSVNYYTPGALANQALGWETTTQYNVGTDFAFLNNRISGVLDFYYNVTNGLIFEVTLPSVSGFTETDDNVGIIHNKGFDFTLNTINITNSELTWKSIVNLSYNNNEIIELQNGKEDMISDGLFIGQPIHVLYGYQTDGLWTESAEDLAEMAKFNANGHLFEPGMVKPVDQNGDYKIDQNYDRVVLGNTTPLWNLGFTNTVTWRNLEFSIFLYGAFDYLATTSNAQTGRDNVSRINYWNENNKVGADYQKPIFGTAGGDPFYDSLIVRDASFLKVRQISVAYNLPRKFVNSLGLNNIKISAQLKNPFSIYQGTFWMDSDLGSGTYTKGLVFNLNIGF</sequence>
<dbReference type="NCBIfam" id="TIGR04056">
    <property type="entry name" value="OMP_RagA_SusC"/>
    <property type="match status" value="1"/>
</dbReference>
<protein>
    <submittedName>
        <fullName evidence="10">TonB-dependent receptor</fullName>
    </submittedName>
</protein>
<evidence type="ECO:0000256" key="1">
    <source>
        <dbReference type="ARBA" id="ARBA00004571"/>
    </source>
</evidence>
<comment type="similarity">
    <text evidence="7">Belongs to the TonB-dependent receptor family.</text>
</comment>
<feature type="chain" id="PRO_5039637170" evidence="8">
    <location>
        <begin position="28"/>
        <end position="1050"/>
    </location>
</feature>
<evidence type="ECO:0000256" key="5">
    <source>
        <dbReference type="ARBA" id="ARBA00023136"/>
    </source>
</evidence>
<dbReference type="InterPro" id="IPR012910">
    <property type="entry name" value="Plug_dom"/>
</dbReference>
<keyword evidence="10" id="KW-0675">Receptor</keyword>
<reference evidence="10" key="1">
    <citation type="submission" date="2020-10" db="EMBL/GenBank/DDBJ databases">
        <authorList>
            <person name="Gilroy R."/>
        </authorList>
    </citation>
    <scope>NUCLEOTIDE SEQUENCE</scope>
    <source>
        <strain evidence="10">ChiHecec2B26-709</strain>
    </source>
</reference>
<dbReference type="SUPFAM" id="SSF49464">
    <property type="entry name" value="Carboxypeptidase regulatory domain-like"/>
    <property type="match status" value="1"/>
</dbReference>
<dbReference type="Gene3D" id="2.40.170.20">
    <property type="entry name" value="TonB-dependent receptor, beta-barrel domain"/>
    <property type="match status" value="1"/>
</dbReference>
<dbReference type="GO" id="GO:0009279">
    <property type="term" value="C:cell outer membrane"/>
    <property type="evidence" value="ECO:0007669"/>
    <property type="project" value="UniProtKB-SubCell"/>
</dbReference>
<feature type="domain" description="TonB-dependent receptor plug" evidence="9">
    <location>
        <begin position="117"/>
        <end position="226"/>
    </location>
</feature>
<name>A0A9D1GN04_9BACT</name>
<dbReference type="NCBIfam" id="TIGR04057">
    <property type="entry name" value="SusC_RagA_signa"/>
    <property type="match status" value="1"/>
</dbReference>
<evidence type="ECO:0000313" key="11">
    <source>
        <dbReference type="Proteomes" id="UP000886881"/>
    </source>
</evidence>
<dbReference type="EMBL" id="DVLC01000051">
    <property type="protein sequence ID" value="HIT46739.1"/>
    <property type="molecule type" value="Genomic_DNA"/>
</dbReference>
<evidence type="ECO:0000256" key="6">
    <source>
        <dbReference type="ARBA" id="ARBA00023237"/>
    </source>
</evidence>
<dbReference type="Gene3D" id="2.170.130.10">
    <property type="entry name" value="TonB-dependent receptor, plug domain"/>
    <property type="match status" value="1"/>
</dbReference>
<comment type="subcellular location">
    <subcellularLocation>
        <location evidence="1 7">Cell outer membrane</location>
        <topology evidence="1 7">Multi-pass membrane protein</topology>
    </subcellularLocation>
</comment>
<keyword evidence="6 7" id="KW-0998">Cell outer membrane</keyword>
<dbReference type="InterPro" id="IPR037066">
    <property type="entry name" value="Plug_dom_sf"/>
</dbReference>
<gene>
    <name evidence="10" type="ORF">IAC35_02645</name>
</gene>
<proteinExistence type="inferred from homology"/>
<dbReference type="InterPro" id="IPR039426">
    <property type="entry name" value="TonB-dep_rcpt-like"/>
</dbReference>
<dbReference type="Proteomes" id="UP000886881">
    <property type="component" value="Unassembled WGS sequence"/>
</dbReference>
<keyword evidence="2 7" id="KW-0813">Transport</keyword>
<dbReference type="InterPro" id="IPR023997">
    <property type="entry name" value="TonB-dep_OMP_SusC/RagA_CS"/>
</dbReference>
<dbReference type="SUPFAM" id="SSF56935">
    <property type="entry name" value="Porins"/>
    <property type="match status" value="1"/>
</dbReference>
<dbReference type="InterPro" id="IPR008969">
    <property type="entry name" value="CarboxyPept-like_regulatory"/>
</dbReference>
<keyword evidence="4 7" id="KW-0812">Transmembrane</keyword>
<evidence type="ECO:0000313" key="10">
    <source>
        <dbReference type="EMBL" id="HIT46739.1"/>
    </source>
</evidence>
<dbReference type="InterPro" id="IPR036942">
    <property type="entry name" value="Beta-barrel_TonB_sf"/>
</dbReference>
<dbReference type="Pfam" id="PF13715">
    <property type="entry name" value="CarbopepD_reg_2"/>
    <property type="match status" value="1"/>
</dbReference>
<comment type="caution">
    <text evidence="10">The sequence shown here is derived from an EMBL/GenBank/DDBJ whole genome shotgun (WGS) entry which is preliminary data.</text>
</comment>
<evidence type="ECO:0000259" key="9">
    <source>
        <dbReference type="Pfam" id="PF07715"/>
    </source>
</evidence>
<evidence type="ECO:0000256" key="2">
    <source>
        <dbReference type="ARBA" id="ARBA00022448"/>
    </source>
</evidence>
<feature type="signal peptide" evidence="8">
    <location>
        <begin position="1"/>
        <end position="27"/>
    </location>
</feature>
<keyword evidence="8" id="KW-0732">Signal</keyword>
<accession>A0A9D1GN04</accession>
<dbReference type="AlphaFoldDB" id="A0A9D1GN04"/>
<dbReference type="Pfam" id="PF07715">
    <property type="entry name" value="Plug"/>
    <property type="match status" value="1"/>
</dbReference>
<keyword evidence="5 7" id="KW-0472">Membrane</keyword>
<dbReference type="InterPro" id="IPR023996">
    <property type="entry name" value="TonB-dep_OMP_SusC/RagA"/>
</dbReference>
<evidence type="ECO:0000256" key="8">
    <source>
        <dbReference type="SAM" id="SignalP"/>
    </source>
</evidence>
<evidence type="ECO:0000256" key="7">
    <source>
        <dbReference type="PROSITE-ProRule" id="PRU01360"/>
    </source>
</evidence>
<dbReference type="PROSITE" id="PS52016">
    <property type="entry name" value="TONB_DEPENDENT_REC_3"/>
    <property type="match status" value="1"/>
</dbReference>